<dbReference type="PATRIC" id="fig|1423786.4.peg.2601"/>
<dbReference type="Proteomes" id="UP000051010">
    <property type="component" value="Unassembled WGS sequence"/>
</dbReference>
<comment type="caution">
    <text evidence="2">The sequence shown here is derived from an EMBL/GenBank/DDBJ whole genome shotgun (WGS) entry which is preliminary data.</text>
</comment>
<evidence type="ECO:0000256" key="1">
    <source>
        <dbReference type="SAM" id="Phobius"/>
    </source>
</evidence>
<protein>
    <submittedName>
        <fullName evidence="2">Uncharacterized protein</fullName>
    </submittedName>
</protein>
<accession>A0A0R1YFT6</accession>
<gene>
    <name evidence="2" type="ORF">FD47_GL002484</name>
</gene>
<dbReference type="EMBL" id="AZFZ01000062">
    <property type="protein sequence ID" value="KRM41360.1"/>
    <property type="molecule type" value="Genomic_DNA"/>
</dbReference>
<sequence>MAFYLFLVKLVVTRTLLANPSVQNGILKAIKASKEMGFMQNQTPSRLQRQQNHAETKRAGHTKLIVIITILVVLLGGALYIGHQVHELTDAQRQTNTILDKPIKRTVVKIVEPKLPEAVRPQVVQIIEDEPLYKLQQAADNPTTFQQIADKYQVPQSYVAPAKQYWFSQQNQALRSDIYHAQLLQLISELRQLDNETSGT</sequence>
<name>A0A0R1YFT6_9LACO</name>
<organism evidence="2 3">
    <name type="scientific">Lentilactobacillus parafarraginis DSM 18390 = JCM 14109</name>
    <dbReference type="NCBI Taxonomy" id="1423786"/>
    <lineage>
        <taxon>Bacteria</taxon>
        <taxon>Bacillati</taxon>
        <taxon>Bacillota</taxon>
        <taxon>Bacilli</taxon>
        <taxon>Lactobacillales</taxon>
        <taxon>Lactobacillaceae</taxon>
        <taxon>Lentilactobacillus</taxon>
    </lineage>
</organism>
<reference evidence="2 3" key="1">
    <citation type="journal article" date="2015" name="Genome Announc.">
        <title>Expanding the biotechnology potential of lactobacilli through comparative genomics of 213 strains and associated genera.</title>
        <authorList>
            <person name="Sun Z."/>
            <person name="Harris H.M."/>
            <person name="McCann A."/>
            <person name="Guo C."/>
            <person name="Argimon S."/>
            <person name="Zhang W."/>
            <person name="Yang X."/>
            <person name="Jeffery I.B."/>
            <person name="Cooney J.C."/>
            <person name="Kagawa T.F."/>
            <person name="Liu W."/>
            <person name="Song Y."/>
            <person name="Salvetti E."/>
            <person name="Wrobel A."/>
            <person name="Rasinkangas P."/>
            <person name="Parkhill J."/>
            <person name="Rea M.C."/>
            <person name="O'Sullivan O."/>
            <person name="Ritari J."/>
            <person name="Douillard F.P."/>
            <person name="Paul Ross R."/>
            <person name="Yang R."/>
            <person name="Briner A.E."/>
            <person name="Felis G.E."/>
            <person name="de Vos W.M."/>
            <person name="Barrangou R."/>
            <person name="Klaenhammer T.R."/>
            <person name="Caufield P.W."/>
            <person name="Cui Y."/>
            <person name="Zhang H."/>
            <person name="O'Toole P.W."/>
        </authorList>
    </citation>
    <scope>NUCLEOTIDE SEQUENCE [LARGE SCALE GENOMIC DNA]</scope>
    <source>
        <strain evidence="2 3">DSM 18390</strain>
    </source>
</reference>
<evidence type="ECO:0000313" key="3">
    <source>
        <dbReference type="Proteomes" id="UP000051010"/>
    </source>
</evidence>
<dbReference type="AlphaFoldDB" id="A0A0R1YFT6"/>
<keyword evidence="1" id="KW-1133">Transmembrane helix</keyword>
<keyword evidence="1" id="KW-0812">Transmembrane</keyword>
<proteinExistence type="predicted"/>
<keyword evidence="1" id="KW-0472">Membrane</keyword>
<feature type="transmembrane region" description="Helical" evidence="1">
    <location>
        <begin position="64"/>
        <end position="83"/>
    </location>
</feature>
<evidence type="ECO:0000313" key="2">
    <source>
        <dbReference type="EMBL" id="KRM41360.1"/>
    </source>
</evidence>